<sequence length="67" mass="7736">MNSREKHGIVVKKHNVKKQTQHNYYDVVGNTDDVLRKNPYGTQCSENRGAYYAHTGICGRWQNKGIQ</sequence>
<protein>
    <submittedName>
        <fullName evidence="1">Uncharacterized protein</fullName>
    </submittedName>
</protein>
<accession>A0AAW9HLR4</accession>
<proteinExistence type="predicted"/>
<gene>
    <name evidence="1" type="ORF">R6G80_03580</name>
</gene>
<dbReference type="RefSeq" id="WP_156825563.1">
    <property type="nucleotide sequence ID" value="NZ_JAWNGB010000001.1"/>
</dbReference>
<evidence type="ECO:0000313" key="2">
    <source>
        <dbReference type="Proteomes" id="UP001281731"/>
    </source>
</evidence>
<dbReference type="EMBL" id="JAWNGC010000003">
    <property type="protein sequence ID" value="MDY5154806.1"/>
    <property type="molecule type" value="Genomic_DNA"/>
</dbReference>
<evidence type="ECO:0000313" key="1">
    <source>
        <dbReference type="EMBL" id="MDY5154806.1"/>
    </source>
</evidence>
<comment type="caution">
    <text evidence="1">The sequence shown here is derived from an EMBL/GenBank/DDBJ whole genome shotgun (WGS) entry which is preliminary data.</text>
</comment>
<dbReference type="Proteomes" id="UP001281731">
    <property type="component" value="Unassembled WGS sequence"/>
</dbReference>
<name>A0AAW9HLR4_9ACTO</name>
<dbReference type="AlphaFoldDB" id="A0AAW9HLR4"/>
<reference evidence="1" key="1">
    <citation type="submission" date="2023-10" db="EMBL/GenBank/DDBJ databases">
        <title>Whole Genome based description of the genera Actinobaculum and Actinotignum reveals a complex phylogenetic relationship within the species included in the genus Actinotignum.</title>
        <authorList>
            <person name="Jensen C.S."/>
            <person name="Dargis R."/>
            <person name="Kemp M."/>
            <person name="Christensen J.J."/>
        </authorList>
    </citation>
    <scope>NUCLEOTIDE SEQUENCE</scope>
    <source>
        <strain evidence="1">SLA_B511</strain>
    </source>
</reference>
<organism evidence="1 2">
    <name type="scientific">Actinotignum urinale</name>
    <dbReference type="NCBI Taxonomy" id="190146"/>
    <lineage>
        <taxon>Bacteria</taxon>
        <taxon>Bacillati</taxon>
        <taxon>Actinomycetota</taxon>
        <taxon>Actinomycetes</taxon>
        <taxon>Actinomycetales</taxon>
        <taxon>Actinomycetaceae</taxon>
        <taxon>Actinotignum</taxon>
    </lineage>
</organism>